<dbReference type="Gene3D" id="3.30.470.20">
    <property type="entry name" value="ATP-grasp fold, B domain"/>
    <property type="match status" value="1"/>
</dbReference>
<feature type="active site" evidence="16">
    <location>
        <position position="17"/>
    </location>
</feature>
<dbReference type="GO" id="GO:0005524">
    <property type="term" value="F:ATP binding"/>
    <property type="evidence" value="ECO:0007669"/>
    <property type="project" value="UniProtKB-UniRule"/>
</dbReference>
<evidence type="ECO:0000256" key="1">
    <source>
        <dbReference type="ARBA" id="ARBA00001936"/>
    </source>
</evidence>
<dbReference type="GO" id="GO:0071555">
    <property type="term" value="P:cell wall organization"/>
    <property type="evidence" value="ECO:0007669"/>
    <property type="project" value="UniProtKB-KW"/>
</dbReference>
<reference evidence="20 21" key="1">
    <citation type="submission" date="2019-02" db="EMBL/GenBank/DDBJ databases">
        <title>Prokaryotic population dynamics and viral predation in marine succession experiment using metagenomics: the confinement effect.</title>
        <authorList>
            <person name="Haro-Moreno J.M."/>
            <person name="Rodriguez-Valera F."/>
            <person name="Lopez-Perez M."/>
        </authorList>
    </citation>
    <scope>NUCLEOTIDE SEQUENCE [LARGE SCALE GENOMIC DNA]</scope>
    <source>
        <strain evidence="20">MED-G162</strain>
    </source>
</reference>
<evidence type="ECO:0000256" key="3">
    <source>
        <dbReference type="ARBA" id="ARBA00004496"/>
    </source>
</evidence>
<dbReference type="PANTHER" id="PTHR23132:SF23">
    <property type="entry name" value="D-ALANINE--D-ALANINE LIGASE B"/>
    <property type="match status" value="1"/>
</dbReference>
<dbReference type="Gene3D" id="3.40.50.20">
    <property type="match status" value="1"/>
</dbReference>
<feature type="binding site" evidence="17">
    <location>
        <position position="272"/>
    </location>
    <ligand>
        <name>Mg(2+)</name>
        <dbReference type="ChEBI" id="CHEBI:18420"/>
        <label>2</label>
    </ligand>
</feature>
<protein>
    <recommendedName>
        <fullName evidence="6 15">D-alanine--D-alanine ligase</fullName>
        <ecNumber evidence="6 15">6.3.2.4</ecNumber>
    </recommendedName>
    <alternativeName>
        <fullName evidence="15">D-Ala-D-Ala ligase</fullName>
    </alternativeName>
    <alternativeName>
        <fullName evidence="15">D-alanylalanine synthetase</fullName>
    </alternativeName>
</protein>
<evidence type="ECO:0000256" key="6">
    <source>
        <dbReference type="ARBA" id="ARBA00012216"/>
    </source>
</evidence>
<keyword evidence="10 18" id="KW-0067">ATP-binding</keyword>
<evidence type="ECO:0000256" key="9">
    <source>
        <dbReference type="ARBA" id="ARBA00022741"/>
    </source>
</evidence>
<comment type="similarity">
    <text evidence="5 15">Belongs to the D-alanine--D-alanine ligase family.</text>
</comment>
<keyword evidence="7 15" id="KW-0963">Cytoplasm</keyword>
<dbReference type="InterPro" id="IPR011095">
    <property type="entry name" value="Dala_Dala_lig_C"/>
</dbReference>
<evidence type="ECO:0000256" key="17">
    <source>
        <dbReference type="PIRSR" id="PIRSR039102-3"/>
    </source>
</evidence>
<dbReference type="SUPFAM" id="SSF56059">
    <property type="entry name" value="Glutathione synthetase ATP-binding domain-like"/>
    <property type="match status" value="1"/>
</dbReference>
<comment type="catalytic activity">
    <reaction evidence="14 15">
        <text>2 D-alanine + ATP = D-alanyl-D-alanine + ADP + phosphate + H(+)</text>
        <dbReference type="Rhea" id="RHEA:11224"/>
        <dbReference type="ChEBI" id="CHEBI:15378"/>
        <dbReference type="ChEBI" id="CHEBI:30616"/>
        <dbReference type="ChEBI" id="CHEBI:43474"/>
        <dbReference type="ChEBI" id="CHEBI:57416"/>
        <dbReference type="ChEBI" id="CHEBI:57822"/>
        <dbReference type="ChEBI" id="CHEBI:456216"/>
        <dbReference type="EC" id="6.3.2.4"/>
    </reaction>
</comment>
<gene>
    <name evidence="15" type="primary">ddl</name>
    <name evidence="20" type="ORF">EVA95_01090</name>
</gene>
<feature type="binding site" evidence="17">
    <location>
        <position position="272"/>
    </location>
    <ligand>
        <name>Mg(2+)</name>
        <dbReference type="ChEBI" id="CHEBI:18420"/>
        <label>1</label>
    </ligand>
</feature>
<name>A0A520N0S1_9GAMM</name>
<dbReference type="Pfam" id="PF07478">
    <property type="entry name" value="Dala_Dala_lig_C"/>
    <property type="match status" value="1"/>
</dbReference>
<dbReference type="PANTHER" id="PTHR23132">
    <property type="entry name" value="D-ALANINE--D-ALANINE LIGASE"/>
    <property type="match status" value="1"/>
</dbReference>
<keyword evidence="12 15" id="KW-0573">Peptidoglycan synthesis</keyword>
<evidence type="ECO:0000256" key="5">
    <source>
        <dbReference type="ARBA" id="ARBA00010871"/>
    </source>
</evidence>
<dbReference type="EMBL" id="SHBH01000005">
    <property type="protein sequence ID" value="RZO27078.1"/>
    <property type="molecule type" value="Genomic_DNA"/>
</dbReference>
<evidence type="ECO:0000256" key="10">
    <source>
        <dbReference type="ARBA" id="ARBA00022840"/>
    </source>
</evidence>
<proteinExistence type="inferred from homology"/>
<dbReference type="GO" id="GO:0046872">
    <property type="term" value="F:metal ion binding"/>
    <property type="evidence" value="ECO:0007669"/>
    <property type="project" value="UniProtKB-KW"/>
</dbReference>
<dbReference type="EC" id="6.3.2.4" evidence="6 15"/>
<keyword evidence="17" id="KW-0479">Metal-binding</keyword>
<evidence type="ECO:0000256" key="18">
    <source>
        <dbReference type="PROSITE-ProRule" id="PRU00409"/>
    </source>
</evidence>
<evidence type="ECO:0000256" key="13">
    <source>
        <dbReference type="ARBA" id="ARBA00023316"/>
    </source>
</evidence>
<feature type="active site" evidence="16">
    <location>
        <position position="152"/>
    </location>
</feature>
<dbReference type="UniPathway" id="UPA00219"/>
<evidence type="ECO:0000256" key="11">
    <source>
        <dbReference type="ARBA" id="ARBA00022960"/>
    </source>
</evidence>
<dbReference type="InterPro" id="IPR005905">
    <property type="entry name" value="D_ala_D_ala"/>
</dbReference>
<comment type="subcellular location">
    <subcellularLocation>
        <location evidence="3 15">Cytoplasm</location>
    </subcellularLocation>
</comment>
<dbReference type="Proteomes" id="UP000319384">
    <property type="component" value="Unassembled WGS sequence"/>
</dbReference>
<dbReference type="NCBIfam" id="NF002378">
    <property type="entry name" value="PRK01372.1"/>
    <property type="match status" value="1"/>
</dbReference>
<dbReference type="InterPro" id="IPR000291">
    <property type="entry name" value="D-Ala_lig_Van_CS"/>
</dbReference>
<comment type="pathway">
    <text evidence="4 15">Cell wall biogenesis; peptidoglycan biosynthesis.</text>
</comment>
<feature type="domain" description="ATP-grasp" evidence="19">
    <location>
        <begin position="102"/>
        <end position="305"/>
    </location>
</feature>
<feature type="binding site" evidence="17">
    <location>
        <position position="258"/>
    </location>
    <ligand>
        <name>Mg(2+)</name>
        <dbReference type="ChEBI" id="CHEBI:18420"/>
        <label>1</label>
    </ligand>
</feature>
<keyword evidence="11 15" id="KW-0133">Cell shape</keyword>
<evidence type="ECO:0000256" key="2">
    <source>
        <dbReference type="ARBA" id="ARBA00003921"/>
    </source>
</evidence>
<evidence type="ECO:0000256" key="7">
    <source>
        <dbReference type="ARBA" id="ARBA00022490"/>
    </source>
</evidence>
<dbReference type="GO" id="GO:0008716">
    <property type="term" value="F:D-alanine-D-alanine ligase activity"/>
    <property type="evidence" value="ECO:0007669"/>
    <property type="project" value="UniProtKB-UniRule"/>
</dbReference>
<comment type="cofactor">
    <cofactor evidence="17">
        <name>Mg(2+)</name>
        <dbReference type="ChEBI" id="CHEBI:18420"/>
    </cofactor>
    <cofactor evidence="17">
        <name>Mn(2+)</name>
        <dbReference type="ChEBI" id="CHEBI:29035"/>
    </cofactor>
    <text evidence="17">Binds 2 magnesium or manganese ions per subunit.</text>
</comment>
<dbReference type="Gene3D" id="3.30.1490.20">
    <property type="entry name" value="ATP-grasp fold, A domain"/>
    <property type="match status" value="1"/>
</dbReference>
<dbReference type="InterPro" id="IPR013815">
    <property type="entry name" value="ATP_grasp_subdomain_1"/>
</dbReference>
<feature type="active site" evidence="16">
    <location>
        <position position="283"/>
    </location>
</feature>
<dbReference type="GO" id="GO:0009252">
    <property type="term" value="P:peptidoglycan biosynthetic process"/>
    <property type="evidence" value="ECO:0007669"/>
    <property type="project" value="UniProtKB-UniRule"/>
</dbReference>
<comment type="cofactor">
    <cofactor evidence="1">
        <name>Mn(2+)</name>
        <dbReference type="ChEBI" id="CHEBI:29035"/>
    </cofactor>
</comment>
<dbReference type="PROSITE" id="PS50975">
    <property type="entry name" value="ATP_GRASP"/>
    <property type="match status" value="1"/>
</dbReference>
<evidence type="ECO:0000256" key="14">
    <source>
        <dbReference type="ARBA" id="ARBA00047614"/>
    </source>
</evidence>
<evidence type="ECO:0000256" key="15">
    <source>
        <dbReference type="HAMAP-Rule" id="MF_00047"/>
    </source>
</evidence>
<evidence type="ECO:0000259" key="19">
    <source>
        <dbReference type="PROSITE" id="PS50975"/>
    </source>
</evidence>
<dbReference type="GO" id="GO:0008360">
    <property type="term" value="P:regulation of cell shape"/>
    <property type="evidence" value="ECO:0007669"/>
    <property type="project" value="UniProtKB-KW"/>
</dbReference>
<keyword evidence="17" id="KW-0464">Manganese</keyword>
<dbReference type="InterPro" id="IPR011761">
    <property type="entry name" value="ATP-grasp"/>
</dbReference>
<evidence type="ECO:0000256" key="16">
    <source>
        <dbReference type="PIRSR" id="PIRSR039102-1"/>
    </source>
</evidence>
<keyword evidence="13 15" id="KW-0961">Cell wall biogenesis/degradation</keyword>
<dbReference type="AlphaFoldDB" id="A0A520N0S1"/>
<dbReference type="InterPro" id="IPR016185">
    <property type="entry name" value="PreATP-grasp_dom_sf"/>
</dbReference>
<evidence type="ECO:0000256" key="8">
    <source>
        <dbReference type="ARBA" id="ARBA00022598"/>
    </source>
</evidence>
<comment type="caution">
    <text evidence="20">The sequence shown here is derived from an EMBL/GenBank/DDBJ whole genome shotgun (WGS) entry which is preliminary data.</text>
</comment>
<accession>A0A520N0S1</accession>
<organism evidence="20 21">
    <name type="scientific">SAR86 cluster bacterium</name>
    <dbReference type="NCBI Taxonomy" id="2030880"/>
    <lineage>
        <taxon>Bacteria</taxon>
        <taxon>Pseudomonadati</taxon>
        <taxon>Pseudomonadota</taxon>
        <taxon>Gammaproteobacteria</taxon>
        <taxon>SAR86 cluster</taxon>
    </lineage>
</organism>
<keyword evidence="8 15" id="KW-0436">Ligase</keyword>
<evidence type="ECO:0000256" key="4">
    <source>
        <dbReference type="ARBA" id="ARBA00004752"/>
    </source>
</evidence>
<dbReference type="PROSITE" id="PS00844">
    <property type="entry name" value="DALA_DALA_LIGASE_2"/>
    <property type="match status" value="1"/>
</dbReference>
<dbReference type="PIRSF" id="PIRSF039102">
    <property type="entry name" value="Ddl/VanB"/>
    <property type="match status" value="1"/>
</dbReference>
<dbReference type="HAMAP" id="MF_00047">
    <property type="entry name" value="Dala_Dala_lig"/>
    <property type="match status" value="1"/>
</dbReference>
<evidence type="ECO:0000313" key="21">
    <source>
        <dbReference type="Proteomes" id="UP000319384"/>
    </source>
</evidence>
<evidence type="ECO:0000313" key="20">
    <source>
        <dbReference type="EMBL" id="RZO27078.1"/>
    </source>
</evidence>
<sequence>MESINKIAVLYGGSSSEREISLQSGEGVHRAILELGFESDLIDFSSIENLQDLKKFDFIFIALHGFEGEGGKLQEDLDHFNILYSGSNSEACKNTWNKKFAKQILEKNRIKTPISLAVMFGKQIVKHALKGSPYDRFIPFKYLFLKPIEDGSSVDIFKITDAKSLEEAYRMCANPDREFIFEEFIDGREFTVTIIGDECLPPIEIITKNEFYDYDAKYISDDTHLKEAKLSDDEMKEIKKIAIDAFNALSCNAWGRVDLIQCDRTRKFYVIEINTVPGMTTHSCVPKSGGILGLSYNEVVKKIIDASV</sequence>
<dbReference type="GO" id="GO:0005737">
    <property type="term" value="C:cytoplasm"/>
    <property type="evidence" value="ECO:0007669"/>
    <property type="project" value="UniProtKB-SubCell"/>
</dbReference>
<feature type="binding site" evidence="17">
    <location>
        <position position="274"/>
    </location>
    <ligand>
        <name>Mg(2+)</name>
        <dbReference type="ChEBI" id="CHEBI:18420"/>
        <label>2</label>
    </ligand>
</feature>
<dbReference type="SUPFAM" id="SSF52440">
    <property type="entry name" value="PreATP-grasp domain"/>
    <property type="match status" value="1"/>
</dbReference>
<comment type="function">
    <text evidence="2 15">Cell wall formation.</text>
</comment>
<keyword evidence="9 18" id="KW-0547">Nucleotide-binding</keyword>
<keyword evidence="17" id="KW-0460">Magnesium</keyword>
<evidence type="ECO:0000256" key="12">
    <source>
        <dbReference type="ARBA" id="ARBA00022984"/>
    </source>
</evidence>